<feature type="compositionally biased region" description="Polar residues" evidence="8">
    <location>
        <begin position="133"/>
        <end position="160"/>
    </location>
</feature>
<dbReference type="Pfam" id="PF21803">
    <property type="entry name" value="Nab2-zf4"/>
    <property type="match status" value="1"/>
</dbReference>
<keyword evidence="7" id="KW-0539">Nucleus</keyword>
<dbReference type="GO" id="GO:0005737">
    <property type="term" value="C:cytoplasm"/>
    <property type="evidence" value="ECO:0007669"/>
    <property type="project" value="TreeGrafter"/>
</dbReference>
<evidence type="ECO:0000256" key="7">
    <source>
        <dbReference type="ARBA" id="ARBA00023242"/>
    </source>
</evidence>
<dbReference type="InterPro" id="IPR049017">
    <property type="entry name" value="Nab2_Znf4"/>
</dbReference>
<dbReference type="InParanoid" id="A0A165RA95"/>
<evidence type="ECO:0000259" key="9">
    <source>
        <dbReference type="Pfam" id="PF21803"/>
    </source>
</evidence>
<feature type="domain" description="Nab2 type CCCH zinc finger 4" evidence="9">
    <location>
        <begin position="426"/>
        <end position="448"/>
    </location>
</feature>
<proteinExistence type="inferred from homology"/>
<dbReference type="OrthoDB" id="438553at2759"/>
<dbReference type="GO" id="GO:0008143">
    <property type="term" value="F:poly(A) binding"/>
    <property type="evidence" value="ECO:0007669"/>
    <property type="project" value="InterPro"/>
</dbReference>
<keyword evidence="5" id="KW-0863">Zinc-finger</keyword>
<comment type="subcellular location">
    <subcellularLocation>
        <location evidence="1">Nucleus</location>
    </subcellularLocation>
</comment>
<feature type="region of interest" description="Disordered" evidence="8">
    <location>
        <begin position="369"/>
        <end position="392"/>
    </location>
</feature>
<dbReference type="STRING" id="1314782.A0A165RA95"/>
<dbReference type="EMBL" id="KV425584">
    <property type="protein sequence ID" value="KZT23522.1"/>
    <property type="molecule type" value="Genomic_DNA"/>
</dbReference>
<dbReference type="GO" id="GO:0008270">
    <property type="term" value="F:zinc ion binding"/>
    <property type="evidence" value="ECO:0007669"/>
    <property type="project" value="UniProtKB-KW"/>
</dbReference>
<evidence type="ECO:0000256" key="3">
    <source>
        <dbReference type="ARBA" id="ARBA00022723"/>
    </source>
</evidence>
<organism evidence="10 11">
    <name type="scientific">Neolentinus lepideus HHB14362 ss-1</name>
    <dbReference type="NCBI Taxonomy" id="1314782"/>
    <lineage>
        <taxon>Eukaryota</taxon>
        <taxon>Fungi</taxon>
        <taxon>Dikarya</taxon>
        <taxon>Basidiomycota</taxon>
        <taxon>Agaricomycotina</taxon>
        <taxon>Agaricomycetes</taxon>
        <taxon>Gloeophyllales</taxon>
        <taxon>Gloeophyllaceae</taxon>
        <taxon>Neolentinus</taxon>
    </lineage>
</organism>
<feature type="compositionally biased region" description="Low complexity" evidence="8">
    <location>
        <begin position="369"/>
        <end position="384"/>
    </location>
</feature>
<evidence type="ECO:0000256" key="2">
    <source>
        <dbReference type="ARBA" id="ARBA00008423"/>
    </source>
</evidence>
<dbReference type="PANTHER" id="PTHR14738:SF29">
    <property type="entry name" value="ZINC FINGER CCCH DOMAIN-CONTAINING PROTEIN 14"/>
    <property type="match status" value="1"/>
</dbReference>
<keyword evidence="4" id="KW-0677">Repeat</keyword>
<reference evidence="10 11" key="1">
    <citation type="journal article" date="2016" name="Mol. Biol. Evol.">
        <title>Comparative Genomics of Early-Diverging Mushroom-Forming Fungi Provides Insights into the Origins of Lignocellulose Decay Capabilities.</title>
        <authorList>
            <person name="Nagy L.G."/>
            <person name="Riley R."/>
            <person name="Tritt A."/>
            <person name="Adam C."/>
            <person name="Daum C."/>
            <person name="Floudas D."/>
            <person name="Sun H."/>
            <person name="Yadav J.S."/>
            <person name="Pangilinan J."/>
            <person name="Larsson K.H."/>
            <person name="Matsuura K."/>
            <person name="Barry K."/>
            <person name="Labutti K."/>
            <person name="Kuo R."/>
            <person name="Ohm R.A."/>
            <person name="Bhattacharya S.S."/>
            <person name="Shirouzu T."/>
            <person name="Yoshinaga Y."/>
            <person name="Martin F.M."/>
            <person name="Grigoriev I.V."/>
            <person name="Hibbett D.S."/>
        </authorList>
    </citation>
    <scope>NUCLEOTIDE SEQUENCE [LARGE SCALE GENOMIC DNA]</scope>
    <source>
        <strain evidence="10 11">HHB14362 ss-1</strain>
    </source>
</reference>
<feature type="region of interest" description="Disordered" evidence="8">
    <location>
        <begin position="599"/>
        <end position="619"/>
    </location>
</feature>
<dbReference type="InterPro" id="IPR043094">
    <property type="entry name" value="Nab2/ZC3H14_N_sf"/>
</dbReference>
<accession>A0A165RA95</accession>
<gene>
    <name evidence="10" type="ORF">NEOLEDRAFT_1069311</name>
</gene>
<keyword evidence="11" id="KW-1185">Reference proteome</keyword>
<evidence type="ECO:0000256" key="5">
    <source>
        <dbReference type="ARBA" id="ARBA00022771"/>
    </source>
</evidence>
<comment type="similarity">
    <text evidence="2">Belongs to the ZC3H14 family.</text>
</comment>
<evidence type="ECO:0000256" key="6">
    <source>
        <dbReference type="ARBA" id="ARBA00022833"/>
    </source>
</evidence>
<dbReference type="Gene3D" id="1.10.340.40">
    <property type="entry name" value="Nuclear abundant poly(A) RNA-bind protein 2, N-terminal domain"/>
    <property type="match status" value="1"/>
</dbReference>
<dbReference type="Proteomes" id="UP000076761">
    <property type="component" value="Unassembled WGS sequence"/>
</dbReference>
<dbReference type="Gene3D" id="4.10.1000.30">
    <property type="match status" value="1"/>
</dbReference>
<evidence type="ECO:0000313" key="11">
    <source>
        <dbReference type="Proteomes" id="UP000076761"/>
    </source>
</evidence>
<feature type="region of interest" description="Disordered" evidence="8">
    <location>
        <begin position="80"/>
        <end position="183"/>
    </location>
</feature>
<sequence>MAFGLTIGTERATALQNSIQDELTKRGFSADADPVMAEYITIMIINNKTPEQISSELEDLIGSDFDRSFTDWLFTEAAKGAPDSEAPATQAPTSAPLPISEPPSNHEAPPHISNDPSRRPPNGPRSGAPLYQQALSQISPSGQKRTASARSPSPTGFQPNKSRRTEPPSGPRAMAGPRSLLERMGGRTARNANGRMNDEIQARIDNITANSPEPGMMGAPGGFPNGMSGMDLNAMAMGNPMVLQEMMMNQMALMAQMAGAMGILNPAVMNGGGFPGMPVGMTPEMFAQMQSMQQQQQQQQQQQMGMANGQSQRGGRPTRGRGGKRGGFTGLVDGSPSQSEPAAASIPAIAAPTPQPAVPAVPVPELMSAPVPSTSASPASTTPSRAGFVAPERPQSPTLCKFALKCTNPLCRYSHPSPVATPESGVVLSNEACENGKNCKDKDCIKAHVSPATLNAPESVKLKPHIPAPLTTHAHIPCKFGLSCARIASGCPYLHPPRPASDKGHFAQQCRFGAGCTRATCPFQHPEGRVLPNTFHKGLSSSAPMVSVQAPETGSIGAPSPHKSVTFNKTSMPATAEELQKRMKELEEMKSQAEAAIKQSEAAAAANKKDENKSVAVSS</sequence>
<dbReference type="PANTHER" id="PTHR14738">
    <property type="entry name" value="ZINC FINGER CCCH DOMAIN-CONTAINING PROTEIN 14"/>
    <property type="match status" value="1"/>
</dbReference>
<evidence type="ECO:0000256" key="4">
    <source>
        <dbReference type="ARBA" id="ARBA00022737"/>
    </source>
</evidence>
<feature type="region of interest" description="Disordered" evidence="8">
    <location>
        <begin position="289"/>
        <end position="344"/>
    </location>
</feature>
<feature type="compositionally biased region" description="Low complexity" evidence="8">
    <location>
        <begin position="335"/>
        <end position="344"/>
    </location>
</feature>
<feature type="compositionally biased region" description="Low complexity" evidence="8">
    <location>
        <begin position="289"/>
        <end position="315"/>
    </location>
</feature>
<evidence type="ECO:0000256" key="8">
    <source>
        <dbReference type="SAM" id="MobiDB-lite"/>
    </source>
</evidence>
<dbReference type="Pfam" id="PF14608">
    <property type="entry name" value="zf-CCCH_2"/>
    <property type="match status" value="3"/>
</dbReference>
<keyword evidence="6" id="KW-0862">Zinc</keyword>
<dbReference type="InterPro" id="IPR040366">
    <property type="entry name" value="Nab2/ZC3H14"/>
</dbReference>
<dbReference type="AlphaFoldDB" id="A0A165RA95"/>
<dbReference type="Gene3D" id="4.10.1000.40">
    <property type="match status" value="1"/>
</dbReference>
<dbReference type="GO" id="GO:0043488">
    <property type="term" value="P:regulation of mRNA stability"/>
    <property type="evidence" value="ECO:0007669"/>
    <property type="project" value="InterPro"/>
</dbReference>
<dbReference type="GO" id="GO:0005634">
    <property type="term" value="C:nucleus"/>
    <property type="evidence" value="ECO:0007669"/>
    <property type="project" value="UniProtKB-SubCell"/>
</dbReference>
<evidence type="ECO:0000313" key="10">
    <source>
        <dbReference type="EMBL" id="KZT23522.1"/>
    </source>
</evidence>
<protein>
    <recommendedName>
        <fullName evidence="9">Nab2 type CCCH zinc finger 4 domain-containing protein</fullName>
    </recommendedName>
</protein>
<evidence type="ECO:0000256" key="1">
    <source>
        <dbReference type="ARBA" id="ARBA00004123"/>
    </source>
</evidence>
<name>A0A165RA95_9AGAM</name>
<keyword evidence="3" id="KW-0479">Metal-binding</keyword>